<keyword evidence="7" id="KW-0808">Transferase</keyword>
<evidence type="ECO:0000313" key="15">
    <source>
        <dbReference type="Proteomes" id="UP000322454"/>
    </source>
</evidence>
<evidence type="ECO:0000256" key="7">
    <source>
        <dbReference type="ARBA" id="ARBA00022679"/>
    </source>
</evidence>
<keyword evidence="13" id="KW-0812">Transmembrane</keyword>
<dbReference type="Pfam" id="PF02606">
    <property type="entry name" value="LpxK"/>
    <property type="match status" value="1"/>
</dbReference>
<comment type="function">
    <text evidence="1">Transfers the gamma-phosphate of ATP to the 4'-position of a tetraacyldisaccharide 1-phosphate intermediate (termed DS-1-P) to form tetraacyldisaccharide 1,4'-bis-phosphate (lipid IVA).</text>
</comment>
<keyword evidence="9" id="KW-0418">Kinase</keyword>
<dbReference type="EMBL" id="SHMQ01000029">
    <property type="protein sequence ID" value="RZV37848.1"/>
    <property type="molecule type" value="Genomic_DNA"/>
</dbReference>
<gene>
    <name evidence="14" type="ORF">EVJ48_08200</name>
</gene>
<dbReference type="PANTHER" id="PTHR42724">
    <property type="entry name" value="TETRAACYLDISACCHARIDE 4'-KINASE"/>
    <property type="match status" value="1"/>
</dbReference>
<feature type="transmembrane region" description="Helical" evidence="13">
    <location>
        <begin position="20"/>
        <end position="40"/>
    </location>
</feature>
<keyword evidence="8" id="KW-0547">Nucleotide-binding</keyword>
<dbReference type="SUPFAM" id="SSF52540">
    <property type="entry name" value="P-loop containing nucleoside triphosphate hydrolases"/>
    <property type="match status" value="1"/>
</dbReference>
<evidence type="ECO:0000256" key="8">
    <source>
        <dbReference type="ARBA" id="ARBA00022741"/>
    </source>
</evidence>
<name>A0A520X9M5_9DELT</name>
<comment type="pathway">
    <text evidence="2">Glycolipid biosynthesis; lipid IV(A) biosynthesis; lipid IV(A) from (3R)-3-hydroxytetradecanoyl-[acyl-carrier-protein] and UDP-N-acetyl-alpha-D-glucosamine: step 6/6.</text>
</comment>
<accession>A0A520X9M5</accession>
<keyword evidence="10" id="KW-0067">ATP-binding</keyword>
<dbReference type="Proteomes" id="UP000322454">
    <property type="component" value="Unassembled WGS sequence"/>
</dbReference>
<evidence type="ECO:0000256" key="4">
    <source>
        <dbReference type="ARBA" id="ARBA00016436"/>
    </source>
</evidence>
<dbReference type="EC" id="2.7.1.130" evidence="3"/>
<dbReference type="GO" id="GO:0005524">
    <property type="term" value="F:ATP binding"/>
    <property type="evidence" value="ECO:0007669"/>
    <property type="project" value="UniProtKB-KW"/>
</dbReference>
<evidence type="ECO:0000256" key="3">
    <source>
        <dbReference type="ARBA" id="ARBA00012071"/>
    </source>
</evidence>
<evidence type="ECO:0000256" key="10">
    <source>
        <dbReference type="ARBA" id="ARBA00022840"/>
    </source>
</evidence>
<evidence type="ECO:0000256" key="5">
    <source>
        <dbReference type="ARBA" id="ARBA00022516"/>
    </source>
</evidence>
<dbReference type="GO" id="GO:0009245">
    <property type="term" value="P:lipid A biosynthetic process"/>
    <property type="evidence" value="ECO:0007669"/>
    <property type="project" value="UniProtKB-KW"/>
</dbReference>
<keyword evidence="13" id="KW-1133">Transmembrane helix</keyword>
<evidence type="ECO:0000256" key="1">
    <source>
        <dbReference type="ARBA" id="ARBA00002274"/>
    </source>
</evidence>
<sequence>MKFDKYILIFLTNKKKRGELFKFFAKLPLFPLSFLVILFSQIKRGISGAKAKNSGIFTVSFGNINMGGSGKTPFSYNLAEYLYEKGLKPCIITRGYKGRLKKKSI</sequence>
<dbReference type="AlphaFoldDB" id="A0A520X9M5"/>
<dbReference type="PANTHER" id="PTHR42724:SF1">
    <property type="entry name" value="TETRAACYLDISACCHARIDE 4'-KINASE, MITOCHONDRIAL-RELATED"/>
    <property type="match status" value="1"/>
</dbReference>
<organism evidence="14 15">
    <name type="scientific">Candidatus Acidulodesulfobacterium acidiphilum</name>
    <dbReference type="NCBI Taxonomy" id="2597224"/>
    <lineage>
        <taxon>Bacteria</taxon>
        <taxon>Deltaproteobacteria</taxon>
        <taxon>Candidatus Acidulodesulfobacterales</taxon>
        <taxon>Candidatus Acidulodesulfobacterium</taxon>
    </lineage>
</organism>
<dbReference type="GO" id="GO:0016020">
    <property type="term" value="C:membrane"/>
    <property type="evidence" value="ECO:0007669"/>
    <property type="project" value="GOC"/>
</dbReference>
<comment type="caution">
    <text evidence="14">The sequence shown here is derived from an EMBL/GenBank/DDBJ whole genome shotgun (WGS) entry which is preliminary data.</text>
</comment>
<evidence type="ECO:0000256" key="13">
    <source>
        <dbReference type="SAM" id="Phobius"/>
    </source>
</evidence>
<protein>
    <recommendedName>
        <fullName evidence="4">Tetraacyldisaccharide 4'-kinase</fullName>
        <ecNumber evidence="3">2.7.1.130</ecNumber>
    </recommendedName>
    <alternativeName>
        <fullName evidence="12">Lipid A 4'-kinase</fullName>
    </alternativeName>
</protein>
<evidence type="ECO:0000256" key="11">
    <source>
        <dbReference type="ARBA" id="ARBA00023098"/>
    </source>
</evidence>
<keyword evidence="5" id="KW-0444">Lipid biosynthesis</keyword>
<evidence type="ECO:0000256" key="6">
    <source>
        <dbReference type="ARBA" id="ARBA00022556"/>
    </source>
</evidence>
<dbReference type="GO" id="GO:0009029">
    <property type="term" value="F:lipid-A 4'-kinase activity"/>
    <property type="evidence" value="ECO:0007669"/>
    <property type="project" value="UniProtKB-EC"/>
</dbReference>
<dbReference type="InterPro" id="IPR003758">
    <property type="entry name" value="LpxK"/>
</dbReference>
<evidence type="ECO:0000256" key="9">
    <source>
        <dbReference type="ARBA" id="ARBA00022777"/>
    </source>
</evidence>
<evidence type="ECO:0000256" key="12">
    <source>
        <dbReference type="ARBA" id="ARBA00029757"/>
    </source>
</evidence>
<keyword evidence="13" id="KW-0472">Membrane</keyword>
<keyword evidence="11" id="KW-0443">Lipid metabolism</keyword>
<evidence type="ECO:0000256" key="2">
    <source>
        <dbReference type="ARBA" id="ARBA00004870"/>
    </source>
</evidence>
<dbReference type="InterPro" id="IPR027417">
    <property type="entry name" value="P-loop_NTPase"/>
</dbReference>
<keyword evidence="6" id="KW-0441">Lipid A biosynthesis</keyword>
<reference evidence="14 15" key="1">
    <citation type="submission" date="2019-01" db="EMBL/GenBank/DDBJ databases">
        <title>Insights into ecological role of a new deltaproteobacterial order Candidatus Sinidesulfobacterales (Sva0485) by metagenomics and metatranscriptomics.</title>
        <authorList>
            <person name="Tan S."/>
            <person name="Liu J."/>
            <person name="Fang Y."/>
            <person name="Hedlund B."/>
            <person name="Lian Z.-H."/>
            <person name="Huang L.-Y."/>
            <person name="Li J.-T."/>
            <person name="Huang L.-N."/>
            <person name="Li W.-J."/>
            <person name="Jiang H.-C."/>
            <person name="Dong H.-L."/>
            <person name="Shu W.-S."/>
        </authorList>
    </citation>
    <scope>NUCLEOTIDE SEQUENCE [LARGE SCALE GENOMIC DNA]</scope>
    <source>
        <strain evidence="14">AP4</strain>
    </source>
</reference>
<dbReference type="UniPathway" id="UPA00359">
    <property type="reaction ID" value="UER00482"/>
</dbReference>
<evidence type="ECO:0000313" key="14">
    <source>
        <dbReference type="EMBL" id="RZV37848.1"/>
    </source>
</evidence>
<proteinExistence type="predicted"/>